<name>A0AA48HZR4_9FIRM</name>
<sequence>MPEKFIGMPNLNNLETCNNFKEAVCVDAYRVYDSCADKDCLENLRVHFTPESQAFIDQANNVRIREVDVINVYLDLEPVPFQKGFYSVDMMFCFKVSLDVVSTPSGCIPTTVSGLCVFNKKVILYGSEGNVRIYSSDFALDENDTQNLPVRNLPKACVQVADPIGLSVKLCEIKECSCCDCCEPSPCWRIPSCICKRFGGEIVTNNQNAKKVVAVTIGLFTIVQIERNVQMLIPAYDFCIPEKQCSTSSDNPCELFSRIEFPTNEFFPTKPKETAKELNINNFNNGFNCCGKKTCN</sequence>
<proteinExistence type="predicted"/>
<dbReference type="Proteomes" id="UP001335720">
    <property type="component" value="Chromosome"/>
</dbReference>
<dbReference type="AlphaFoldDB" id="A0AA48HZR4"/>
<dbReference type="EMBL" id="AP027925">
    <property type="protein sequence ID" value="BED92689.1"/>
    <property type="molecule type" value="Genomic_DNA"/>
</dbReference>
<reference evidence="1" key="1">
    <citation type="journal article" date="2023" name="ISME J.">
        <title>Emergence of putative energy parasites within Clostridia revealed by genome analysis of a novel endosymbiotic clade.</title>
        <authorList>
            <person name="Takahashi K."/>
            <person name="Kuwahara H."/>
            <person name="Horikawa Y."/>
            <person name="Izawa K."/>
            <person name="Kato D."/>
            <person name="Inagaki T."/>
            <person name="Yuki M."/>
            <person name="Ohkuma M."/>
            <person name="Hongoh Y."/>
        </authorList>
    </citation>
    <scope>NUCLEOTIDE SEQUENCE</scope>
    <source>
        <strain evidence="1">RsTa-C01</strain>
    </source>
</reference>
<evidence type="ECO:0000313" key="1">
    <source>
        <dbReference type="EMBL" id="BED92689.1"/>
    </source>
</evidence>
<protein>
    <submittedName>
        <fullName evidence="1">Uncharacterized protein</fullName>
    </submittedName>
</protein>
<dbReference type="KEGG" id="ptrh:RsTaC01_0526"/>
<organism evidence="1">
    <name type="scientific">Candidatus Paraimprobicoccus trichonymphae</name>
    <dbReference type="NCBI Taxonomy" id="3033793"/>
    <lineage>
        <taxon>Bacteria</taxon>
        <taxon>Bacillati</taxon>
        <taxon>Bacillota</taxon>
        <taxon>Clostridia</taxon>
        <taxon>Candidatus Paraimprobicoccus</taxon>
    </lineage>
</organism>
<accession>A0AA48HZR4</accession>
<gene>
    <name evidence="1" type="ORF">RsTaC01_0526</name>
</gene>